<organism evidence="2 3">
    <name type="scientific">Neohortaea acidophila</name>
    <dbReference type="NCBI Taxonomy" id="245834"/>
    <lineage>
        <taxon>Eukaryota</taxon>
        <taxon>Fungi</taxon>
        <taxon>Dikarya</taxon>
        <taxon>Ascomycota</taxon>
        <taxon>Pezizomycotina</taxon>
        <taxon>Dothideomycetes</taxon>
        <taxon>Dothideomycetidae</taxon>
        <taxon>Mycosphaerellales</taxon>
        <taxon>Teratosphaeriaceae</taxon>
        <taxon>Neohortaea</taxon>
    </lineage>
</organism>
<proteinExistence type="predicted"/>
<name>A0A6A6PNP9_9PEZI</name>
<dbReference type="EMBL" id="MU001639">
    <property type="protein sequence ID" value="KAF2480887.1"/>
    <property type="molecule type" value="Genomic_DNA"/>
</dbReference>
<dbReference type="GeneID" id="54478568"/>
<accession>A0A6A6PNP9</accession>
<sequence>MDSSPFGRLSPELRNMIWKLAVTQGGPTYIGFREKPEPPITRVCKQIRQESILVFYSEATFAVCVDLRSNQSKERLTQWYKSIGAEVCALVKLLTVYSTNIDKLDFSERYLSGLGPAGELEGRLLFHTHGQDSVSFRGPQVIRITERKADGTMVPRHDSLTSEWVRVSDGLYRRVEDQDSTWVQARIKELEIADKRIRFLSDAFGWLHDGAGLSYLYNDASDEYEDDYEDGDESE</sequence>
<dbReference type="Pfam" id="PF20150">
    <property type="entry name" value="2EXR"/>
    <property type="match status" value="1"/>
</dbReference>
<evidence type="ECO:0000313" key="2">
    <source>
        <dbReference type="EMBL" id="KAF2480887.1"/>
    </source>
</evidence>
<reference evidence="2" key="1">
    <citation type="journal article" date="2020" name="Stud. Mycol.">
        <title>101 Dothideomycetes genomes: a test case for predicting lifestyles and emergence of pathogens.</title>
        <authorList>
            <person name="Haridas S."/>
            <person name="Albert R."/>
            <person name="Binder M."/>
            <person name="Bloem J."/>
            <person name="Labutti K."/>
            <person name="Salamov A."/>
            <person name="Andreopoulos B."/>
            <person name="Baker S."/>
            <person name="Barry K."/>
            <person name="Bills G."/>
            <person name="Bluhm B."/>
            <person name="Cannon C."/>
            <person name="Castanera R."/>
            <person name="Culley D."/>
            <person name="Daum C."/>
            <person name="Ezra D."/>
            <person name="Gonzalez J."/>
            <person name="Henrissat B."/>
            <person name="Kuo A."/>
            <person name="Liang C."/>
            <person name="Lipzen A."/>
            <person name="Lutzoni F."/>
            <person name="Magnuson J."/>
            <person name="Mondo S."/>
            <person name="Nolan M."/>
            <person name="Ohm R."/>
            <person name="Pangilinan J."/>
            <person name="Park H.-J."/>
            <person name="Ramirez L."/>
            <person name="Alfaro M."/>
            <person name="Sun H."/>
            <person name="Tritt A."/>
            <person name="Yoshinaga Y."/>
            <person name="Zwiers L.-H."/>
            <person name="Turgeon B."/>
            <person name="Goodwin S."/>
            <person name="Spatafora J."/>
            <person name="Crous P."/>
            <person name="Grigoriev I."/>
        </authorList>
    </citation>
    <scope>NUCLEOTIDE SEQUENCE</scope>
    <source>
        <strain evidence="2">CBS 113389</strain>
    </source>
</reference>
<feature type="domain" description="2EXR" evidence="1">
    <location>
        <begin position="5"/>
        <end position="63"/>
    </location>
</feature>
<protein>
    <recommendedName>
        <fullName evidence="1">2EXR domain-containing protein</fullName>
    </recommendedName>
</protein>
<dbReference type="OrthoDB" id="3816007at2759"/>
<dbReference type="AlphaFoldDB" id="A0A6A6PNP9"/>
<dbReference type="InterPro" id="IPR038883">
    <property type="entry name" value="AN11006-like"/>
</dbReference>
<dbReference type="InterPro" id="IPR045518">
    <property type="entry name" value="2EXR"/>
</dbReference>
<evidence type="ECO:0000259" key="1">
    <source>
        <dbReference type="Pfam" id="PF20150"/>
    </source>
</evidence>
<dbReference type="PANTHER" id="PTHR42085">
    <property type="entry name" value="F-BOX DOMAIN-CONTAINING PROTEIN"/>
    <property type="match status" value="1"/>
</dbReference>
<keyword evidence="3" id="KW-1185">Reference proteome</keyword>
<dbReference type="RefSeq" id="XP_033587457.1">
    <property type="nucleotide sequence ID" value="XM_033737566.1"/>
</dbReference>
<dbReference type="Proteomes" id="UP000799767">
    <property type="component" value="Unassembled WGS sequence"/>
</dbReference>
<evidence type="ECO:0000313" key="3">
    <source>
        <dbReference type="Proteomes" id="UP000799767"/>
    </source>
</evidence>
<dbReference type="PANTHER" id="PTHR42085:SF2">
    <property type="entry name" value="F-BOX DOMAIN-CONTAINING PROTEIN"/>
    <property type="match status" value="1"/>
</dbReference>
<gene>
    <name evidence="2" type="ORF">BDY17DRAFT_326760</name>
</gene>